<dbReference type="NCBIfam" id="NF033547">
    <property type="entry name" value="transpos_IS1595"/>
    <property type="match status" value="1"/>
</dbReference>
<organism evidence="3 4">
    <name type="scientific">Candidatus Ozemobacter sibiricus</name>
    <dbReference type="NCBI Taxonomy" id="2268124"/>
    <lineage>
        <taxon>Bacteria</taxon>
        <taxon>Candidatus Ozemobacteria</taxon>
        <taxon>Candidatus Ozemobacterales</taxon>
        <taxon>Candidatus Ozemobacteraceae</taxon>
        <taxon>Candidatus Ozemobacter</taxon>
    </lineage>
</organism>
<gene>
    <name evidence="3" type="ORF">OZSIB_1658</name>
</gene>
<name>A0A367ZLN4_9BACT</name>
<dbReference type="InterPro" id="IPR024442">
    <property type="entry name" value="Transposase_Zn_ribbon"/>
</dbReference>
<dbReference type="SMART" id="SM01126">
    <property type="entry name" value="DDE_Tnp_IS1595"/>
    <property type="match status" value="1"/>
</dbReference>
<dbReference type="Pfam" id="PF12762">
    <property type="entry name" value="DDE_Tnp_IS1595"/>
    <property type="match status" value="1"/>
</dbReference>
<evidence type="ECO:0000313" key="3">
    <source>
        <dbReference type="EMBL" id="RCK78281.1"/>
    </source>
</evidence>
<accession>A0A367ZLN4</accession>
<protein>
    <submittedName>
        <fullName evidence="3">Mobile element protein</fullName>
    </submittedName>
</protein>
<reference evidence="3 4" key="1">
    <citation type="submission" date="2018-05" db="EMBL/GenBank/DDBJ databases">
        <title>A metagenomic window into the 2 km-deep terrestrial subsurface aquifer revealed taxonomically and functionally diverse microbial community comprising novel uncultured bacterial lineages.</title>
        <authorList>
            <person name="Kadnikov V.V."/>
            <person name="Mardanov A.V."/>
            <person name="Beletsky A.V."/>
            <person name="Banks D."/>
            <person name="Pimenov N.V."/>
            <person name="Frank Y.A."/>
            <person name="Karnachuk O.V."/>
            <person name="Ravin N.V."/>
        </authorList>
    </citation>
    <scope>NUCLEOTIDE SEQUENCE [LARGE SCALE GENOMIC DNA]</scope>
    <source>
        <strain evidence="3">BY5</strain>
    </source>
</reference>
<feature type="region of interest" description="Disordered" evidence="1">
    <location>
        <begin position="270"/>
        <end position="305"/>
    </location>
</feature>
<dbReference type="Pfam" id="PF12760">
    <property type="entry name" value="Zn_ribbon_IS1595"/>
    <property type="match status" value="1"/>
</dbReference>
<dbReference type="AlphaFoldDB" id="A0A367ZLN4"/>
<proteinExistence type="predicted"/>
<evidence type="ECO:0000256" key="1">
    <source>
        <dbReference type="SAM" id="MobiDB-lite"/>
    </source>
</evidence>
<dbReference type="Proteomes" id="UP000252355">
    <property type="component" value="Unassembled WGS sequence"/>
</dbReference>
<sequence length="305" mass="34980">MEYLRAQRWPRGFRCPACGHDRGWTNHRRAVECQACGHQTSLTAGTVLHGTRQPLRLWFRAMWWVCTQKTGLSAAGLKRILGLKSMQTAWTWLQKLRQAMVRLEREPLQGRVEVDEAWLAGEKPSKGEGWRSALVAVAVEMDPGDGEMGRIRLLDITRSPDRLMLGFIRQEVFPQATIETDAWPGYEILAGDGYRRVRLAETDDPAHPLPQVRRIVTLVRRWLLGTHQGRVERRHLQGYLDEFVFRFNRRKSPHVGLLFQRLVSQGTQVQGRPYRHWAGHDQSGKARPGNRPAGAQKSPASRRHP</sequence>
<dbReference type="InterPro" id="IPR024445">
    <property type="entry name" value="Tnp_ISXO2-like"/>
</dbReference>
<feature type="domain" description="ISXO2-like transposase" evidence="2">
    <location>
        <begin position="107"/>
        <end position="248"/>
    </location>
</feature>
<evidence type="ECO:0000313" key="4">
    <source>
        <dbReference type="Proteomes" id="UP000252355"/>
    </source>
</evidence>
<dbReference type="EMBL" id="QOQW01000025">
    <property type="protein sequence ID" value="RCK78281.1"/>
    <property type="molecule type" value="Genomic_DNA"/>
</dbReference>
<comment type="caution">
    <text evidence="3">The sequence shown here is derived from an EMBL/GenBank/DDBJ whole genome shotgun (WGS) entry which is preliminary data.</text>
</comment>
<evidence type="ECO:0000259" key="2">
    <source>
        <dbReference type="SMART" id="SM01126"/>
    </source>
</evidence>